<dbReference type="AlphaFoldDB" id="A0A0R3KPG0"/>
<gene>
    <name evidence="2" type="ORF">CQ12_18095</name>
</gene>
<feature type="region of interest" description="Disordered" evidence="1">
    <location>
        <begin position="1"/>
        <end position="20"/>
    </location>
</feature>
<accession>A0A0R3KPG0</accession>
<dbReference type="EMBL" id="LLXZ01000218">
    <property type="protein sequence ID" value="KRQ94287.1"/>
    <property type="molecule type" value="Genomic_DNA"/>
</dbReference>
<reference evidence="2 3" key="1">
    <citation type="submission" date="2014-03" db="EMBL/GenBank/DDBJ databases">
        <title>Bradyrhizobium valentinum sp. nov., isolated from effective nodules of Lupinus mariae-josephae, a lupine endemic of basic-lime soils in Eastern Spain.</title>
        <authorList>
            <person name="Duran D."/>
            <person name="Rey L."/>
            <person name="Navarro A."/>
            <person name="Busquets A."/>
            <person name="Imperial J."/>
            <person name="Ruiz-Argueso T."/>
        </authorList>
    </citation>
    <scope>NUCLEOTIDE SEQUENCE [LARGE SCALE GENOMIC DNA]</scope>
    <source>
        <strain evidence="2 3">PAC68</strain>
    </source>
</reference>
<evidence type="ECO:0000313" key="3">
    <source>
        <dbReference type="Proteomes" id="UP000050863"/>
    </source>
</evidence>
<protein>
    <submittedName>
        <fullName evidence="2">Uncharacterized protein</fullName>
    </submittedName>
</protein>
<evidence type="ECO:0000313" key="2">
    <source>
        <dbReference type="EMBL" id="KRQ94287.1"/>
    </source>
</evidence>
<name>A0A0R3KPG0_9BRAD</name>
<sequence>MIDEALASRPAQMKSEPAQNLEMKDFSPAVGMMPLILWRVFGTTRWRPVVRLYQLHTARKSALVWPAIA</sequence>
<evidence type="ECO:0000256" key="1">
    <source>
        <dbReference type="SAM" id="MobiDB-lite"/>
    </source>
</evidence>
<keyword evidence="3" id="KW-1185">Reference proteome</keyword>
<organism evidence="2 3">
    <name type="scientific">Bradyrhizobium jicamae</name>
    <dbReference type="NCBI Taxonomy" id="280332"/>
    <lineage>
        <taxon>Bacteria</taxon>
        <taxon>Pseudomonadati</taxon>
        <taxon>Pseudomonadota</taxon>
        <taxon>Alphaproteobacteria</taxon>
        <taxon>Hyphomicrobiales</taxon>
        <taxon>Nitrobacteraceae</taxon>
        <taxon>Bradyrhizobium</taxon>
    </lineage>
</organism>
<comment type="caution">
    <text evidence="2">The sequence shown here is derived from an EMBL/GenBank/DDBJ whole genome shotgun (WGS) entry which is preliminary data.</text>
</comment>
<dbReference type="Proteomes" id="UP000050863">
    <property type="component" value="Unassembled WGS sequence"/>
</dbReference>
<proteinExistence type="predicted"/>